<dbReference type="PANTHER" id="PTHR48090">
    <property type="entry name" value="UNDECAPRENYL-PHOSPHATE 4-DEOXY-4-FORMAMIDO-L-ARABINOSE TRANSFERASE-RELATED"/>
    <property type="match status" value="1"/>
</dbReference>
<keyword evidence="1" id="KW-0472">Membrane</keyword>
<dbReference type="InterPro" id="IPR029044">
    <property type="entry name" value="Nucleotide-diphossugar_trans"/>
</dbReference>
<keyword evidence="1" id="KW-0812">Transmembrane</keyword>
<evidence type="ECO:0000313" key="3">
    <source>
        <dbReference type="EMBL" id="BDR92670.1"/>
    </source>
</evidence>
<evidence type="ECO:0000256" key="1">
    <source>
        <dbReference type="SAM" id="Phobius"/>
    </source>
</evidence>
<dbReference type="InterPro" id="IPR001173">
    <property type="entry name" value="Glyco_trans_2-like"/>
</dbReference>
<dbReference type="OrthoDB" id="11098at2157"/>
<feature type="domain" description="Glycosyltransferase 2-like" evidence="2">
    <location>
        <begin position="14"/>
        <end position="135"/>
    </location>
</feature>
<dbReference type="SUPFAM" id="SSF53448">
    <property type="entry name" value="Nucleotide-diphospho-sugar transferases"/>
    <property type="match status" value="1"/>
</dbReference>
<proteinExistence type="predicted"/>
<reference evidence="6" key="3">
    <citation type="submission" date="2022-09" db="EMBL/GenBank/DDBJ databases">
        <title>Complete genome sequence of Vulcanisaeta souniana.</title>
        <authorList>
            <person name="Kato S."/>
            <person name="Itoh T."/>
            <person name="Ohkuma M."/>
        </authorList>
    </citation>
    <scope>NUCLEOTIDE SEQUENCE [LARGE SCALE GENOMIC DNA]</scope>
    <source>
        <strain evidence="6">JCM 11219</strain>
    </source>
</reference>
<evidence type="ECO:0000313" key="5">
    <source>
        <dbReference type="Proteomes" id="UP000657075"/>
    </source>
</evidence>
<feature type="transmembrane region" description="Helical" evidence="1">
    <location>
        <begin position="264"/>
        <end position="290"/>
    </location>
</feature>
<feature type="transmembrane region" description="Helical" evidence="1">
    <location>
        <begin position="232"/>
        <end position="258"/>
    </location>
</feature>
<keyword evidence="6" id="KW-1185">Reference proteome</keyword>
<dbReference type="Proteomes" id="UP001060771">
    <property type="component" value="Chromosome"/>
</dbReference>
<dbReference type="EMBL" id="BMNM01000011">
    <property type="protein sequence ID" value="GGI84498.1"/>
    <property type="molecule type" value="Genomic_DNA"/>
</dbReference>
<evidence type="ECO:0000259" key="2">
    <source>
        <dbReference type="Pfam" id="PF00535"/>
    </source>
</evidence>
<name>A0A830EC16_9CREN</name>
<reference evidence="3" key="4">
    <citation type="journal article" date="2023" name="Microbiol. Resour. Announc.">
        <title>Complete Genome Sequence of Vulcanisaeta souniana Strain IC-059, a Hyperthermophilic Archaeon Isolated from Hot Spring Water in Japan.</title>
        <authorList>
            <person name="Kato S."/>
            <person name="Itoh T."/>
            <person name="Wu L."/>
            <person name="Ma J."/>
            <person name="Ohkuma M."/>
        </authorList>
    </citation>
    <scope>NUCLEOTIDE SEQUENCE</scope>
    <source>
        <strain evidence="3">JCM 11219</strain>
    </source>
</reference>
<accession>A0A830EC16</accession>
<evidence type="ECO:0000313" key="6">
    <source>
        <dbReference type="Proteomes" id="UP001060771"/>
    </source>
</evidence>
<dbReference type="InterPro" id="IPR050256">
    <property type="entry name" value="Glycosyltransferase_2"/>
</dbReference>
<dbReference type="Gene3D" id="3.90.550.10">
    <property type="entry name" value="Spore Coat Polysaccharide Biosynthesis Protein SpsA, Chain A"/>
    <property type="match status" value="1"/>
</dbReference>
<dbReference type="CDD" id="cd04179">
    <property type="entry name" value="DPM_DPG-synthase_like"/>
    <property type="match status" value="1"/>
</dbReference>
<organism evidence="4 5">
    <name type="scientific">Vulcanisaeta souniana JCM 11219</name>
    <dbReference type="NCBI Taxonomy" id="1293586"/>
    <lineage>
        <taxon>Archaea</taxon>
        <taxon>Thermoproteota</taxon>
        <taxon>Thermoprotei</taxon>
        <taxon>Thermoproteales</taxon>
        <taxon>Thermoproteaceae</taxon>
        <taxon>Vulcanisaeta</taxon>
    </lineage>
</organism>
<keyword evidence="1" id="KW-1133">Transmembrane helix</keyword>
<dbReference type="RefSeq" id="WP_188603950.1">
    <property type="nucleotide sequence ID" value="NZ_AP026830.1"/>
</dbReference>
<dbReference type="EMBL" id="AP026830">
    <property type="protein sequence ID" value="BDR92670.1"/>
    <property type="molecule type" value="Genomic_DNA"/>
</dbReference>
<dbReference type="PANTHER" id="PTHR48090:SF7">
    <property type="entry name" value="RFBJ PROTEIN"/>
    <property type="match status" value="1"/>
</dbReference>
<dbReference type="GeneID" id="76207309"/>
<protein>
    <recommendedName>
        <fullName evidence="2">Glycosyltransferase 2-like domain-containing protein</fullName>
    </recommendedName>
</protein>
<reference evidence="4" key="1">
    <citation type="journal article" date="2014" name="Int. J. Syst. Evol. Microbiol.">
        <title>Complete genome sequence of Corynebacterium casei LMG S-19264T (=DSM 44701T), isolated from a smear-ripened cheese.</title>
        <authorList>
            <consortium name="US DOE Joint Genome Institute (JGI-PGF)"/>
            <person name="Walter F."/>
            <person name="Albersmeier A."/>
            <person name="Kalinowski J."/>
            <person name="Ruckert C."/>
        </authorList>
    </citation>
    <scope>NUCLEOTIDE SEQUENCE</scope>
    <source>
        <strain evidence="4">JCM 11219</strain>
    </source>
</reference>
<dbReference type="Proteomes" id="UP000657075">
    <property type="component" value="Unassembled WGS sequence"/>
</dbReference>
<gene>
    <name evidence="4" type="ORF">GCM10007112_21840</name>
    <name evidence="3" type="ORF">Vsou_17630</name>
</gene>
<evidence type="ECO:0000313" key="4">
    <source>
        <dbReference type="EMBL" id="GGI84498.1"/>
    </source>
</evidence>
<sequence length="308" mass="34217">MVEATNDGLLDLVTVVIPTRDEVRGIGLVLDELIGVGVPRDGVLVVDGGSRDGTVDVALGYGVRVVQQEGRGKAAAIWTALKYVNTPYMLVMDGDYSYPAKYVLEMVEEITRSGADEVIGVRMPLPGSQGLIYRFGNRLLTWGFNLLFDTRLHDVLSGMYIVRVGSLRDAVAEVGGFSIEAHIAAHMVSTGRVIREIPIEYRPRVGEKKLGVKDGLRIFSDMVRLTTRYNPMLILFLLGAVLLIPGLILGAYVGYWYLFYGIKYYLKGLIAIMLTLIGLQFLGMAAMAIYMKRMEFRLRKAIESLRRD</sequence>
<reference evidence="4" key="2">
    <citation type="submission" date="2020-09" db="EMBL/GenBank/DDBJ databases">
        <authorList>
            <person name="Sun Q."/>
            <person name="Ohkuma M."/>
        </authorList>
    </citation>
    <scope>NUCLEOTIDE SEQUENCE</scope>
    <source>
        <strain evidence="4">JCM 11219</strain>
    </source>
</reference>
<dbReference type="Pfam" id="PF00535">
    <property type="entry name" value="Glycos_transf_2"/>
    <property type="match status" value="1"/>
</dbReference>
<dbReference type="AlphaFoldDB" id="A0A830EC16"/>